<evidence type="ECO:0000256" key="4">
    <source>
        <dbReference type="ARBA" id="ARBA00022692"/>
    </source>
</evidence>
<dbReference type="GO" id="GO:0055085">
    <property type="term" value="P:transmembrane transport"/>
    <property type="evidence" value="ECO:0007669"/>
    <property type="project" value="InterPro"/>
</dbReference>
<dbReference type="RefSeq" id="WP_179567510.1">
    <property type="nucleotide sequence ID" value="NZ_JACBZY010000001.1"/>
</dbReference>
<dbReference type="InterPro" id="IPR050366">
    <property type="entry name" value="BP-dependent_transpt_permease"/>
</dbReference>
<comment type="similarity">
    <text evidence="7">Belongs to the binding-protein-dependent transport system permease family.</text>
</comment>
<evidence type="ECO:0000256" key="6">
    <source>
        <dbReference type="ARBA" id="ARBA00023136"/>
    </source>
</evidence>
<protein>
    <submittedName>
        <fullName evidence="9">Peptide/nickel transport system permease protein</fullName>
    </submittedName>
</protein>
<feature type="transmembrane region" description="Helical" evidence="7">
    <location>
        <begin position="156"/>
        <end position="175"/>
    </location>
</feature>
<proteinExistence type="inferred from homology"/>
<dbReference type="Pfam" id="PF00528">
    <property type="entry name" value="BPD_transp_1"/>
    <property type="match status" value="1"/>
</dbReference>
<sequence>MSTPTLDRSARTATPGDTFATTAADRFADAEASRRGSAGLGDRARRLLRALPLDAILAAVWLLLVVVGAVLPQLIAAGDPLAGVPREKLQGPSAAHLFGTDQLGRDLFTRVVHGTGLTLRSAVLAIGIGLASGAVLGLVAGYVGRWVDDVVMRVTDVLLAIPSLLLSLALITALGFGTTNVAIAVGLASAAGIARVLRAEVVKVRTSTYVEAAVVAGNHPLRVLLRHVLPNSTGPVIALATLELGTAVLAISSLSFLGYGAVPPTPEWGSLVSTGRDYLQGAWWLTTLPGLVIALTVLAANRLARAVDAEGRRTR</sequence>
<accession>A0A852YHL1</accession>
<keyword evidence="6 7" id="KW-0472">Membrane</keyword>
<evidence type="ECO:0000256" key="2">
    <source>
        <dbReference type="ARBA" id="ARBA00022448"/>
    </source>
</evidence>
<evidence type="ECO:0000313" key="9">
    <source>
        <dbReference type="EMBL" id="NYG99357.1"/>
    </source>
</evidence>
<dbReference type="InterPro" id="IPR000515">
    <property type="entry name" value="MetI-like"/>
</dbReference>
<evidence type="ECO:0000256" key="5">
    <source>
        <dbReference type="ARBA" id="ARBA00022989"/>
    </source>
</evidence>
<feature type="transmembrane region" description="Helical" evidence="7">
    <location>
        <begin position="55"/>
        <end position="75"/>
    </location>
</feature>
<dbReference type="PANTHER" id="PTHR43386">
    <property type="entry name" value="OLIGOPEPTIDE TRANSPORT SYSTEM PERMEASE PROTEIN APPC"/>
    <property type="match status" value="1"/>
</dbReference>
<feature type="transmembrane region" description="Helical" evidence="7">
    <location>
        <begin position="122"/>
        <end position="144"/>
    </location>
</feature>
<evidence type="ECO:0000256" key="7">
    <source>
        <dbReference type="RuleBase" id="RU363032"/>
    </source>
</evidence>
<dbReference type="InterPro" id="IPR035906">
    <property type="entry name" value="MetI-like_sf"/>
</dbReference>
<comment type="subcellular location">
    <subcellularLocation>
        <location evidence="1 7">Cell membrane</location>
        <topology evidence="1 7">Multi-pass membrane protein</topology>
    </subcellularLocation>
</comment>
<dbReference type="EMBL" id="JACBZY010000001">
    <property type="protein sequence ID" value="NYG99357.1"/>
    <property type="molecule type" value="Genomic_DNA"/>
</dbReference>
<feature type="transmembrane region" description="Helical" evidence="7">
    <location>
        <begin position="181"/>
        <end position="197"/>
    </location>
</feature>
<evidence type="ECO:0000313" key="10">
    <source>
        <dbReference type="Proteomes" id="UP000553888"/>
    </source>
</evidence>
<feature type="transmembrane region" description="Helical" evidence="7">
    <location>
        <begin position="236"/>
        <end position="262"/>
    </location>
</feature>
<dbReference type="CDD" id="cd06261">
    <property type="entry name" value="TM_PBP2"/>
    <property type="match status" value="1"/>
</dbReference>
<dbReference type="Gene3D" id="1.10.3720.10">
    <property type="entry name" value="MetI-like"/>
    <property type="match status" value="1"/>
</dbReference>
<name>A0A852YHL1_9MICO</name>
<keyword evidence="2 7" id="KW-0813">Transport</keyword>
<keyword evidence="10" id="KW-1185">Reference proteome</keyword>
<keyword evidence="4 7" id="KW-0812">Transmembrane</keyword>
<reference evidence="9 10" key="1">
    <citation type="submission" date="2020-07" db="EMBL/GenBank/DDBJ databases">
        <title>Sequencing the genomes of 1000 actinobacteria strains.</title>
        <authorList>
            <person name="Klenk H.-P."/>
        </authorList>
    </citation>
    <scope>NUCLEOTIDE SEQUENCE [LARGE SCALE GENOMIC DNA]</scope>
    <source>
        <strain evidence="9 10">DSM 23141</strain>
    </source>
</reference>
<keyword evidence="5 7" id="KW-1133">Transmembrane helix</keyword>
<feature type="transmembrane region" description="Helical" evidence="7">
    <location>
        <begin position="282"/>
        <end position="304"/>
    </location>
</feature>
<gene>
    <name evidence="9" type="ORF">BJ979_001983</name>
</gene>
<organism evidence="9 10">
    <name type="scientific">Schumannella luteola</name>
    <dbReference type="NCBI Taxonomy" id="472059"/>
    <lineage>
        <taxon>Bacteria</taxon>
        <taxon>Bacillati</taxon>
        <taxon>Actinomycetota</taxon>
        <taxon>Actinomycetes</taxon>
        <taxon>Micrococcales</taxon>
        <taxon>Microbacteriaceae</taxon>
        <taxon>Schumannella</taxon>
    </lineage>
</organism>
<dbReference type="GO" id="GO:0005886">
    <property type="term" value="C:plasma membrane"/>
    <property type="evidence" value="ECO:0007669"/>
    <property type="project" value="UniProtKB-SubCell"/>
</dbReference>
<evidence type="ECO:0000256" key="3">
    <source>
        <dbReference type="ARBA" id="ARBA00022475"/>
    </source>
</evidence>
<feature type="domain" description="ABC transmembrane type-1" evidence="8">
    <location>
        <begin position="115"/>
        <end position="304"/>
    </location>
</feature>
<dbReference type="PANTHER" id="PTHR43386:SF25">
    <property type="entry name" value="PEPTIDE ABC TRANSPORTER PERMEASE PROTEIN"/>
    <property type="match status" value="1"/>
</dbReference>
<dbReference type="PROSITE" id="PS50928">
    <property type="entry name" value="ABC_TM1"/>
    <property type="match status" value="1"/>
</dbReference>
<keyword evidence="3" id="KW-1003">Cell membrane</keyword>
<dbReference type="SUPFAM" id="SSF161098">
    <property type="entry name" value="MetI-like"/>
    <property type="match status" value="1"/>
</dbReference>
<dbReference type="AlphaFoldDB" id="A0A852YHL1"/>
<evidence type="ECO:0000256" key="1">
    <source>
        <dbReference type="ARBA" id="ARBA00004651"/>
    </source>
</evidence>
<dbReference type="Proteomes" id="UP000553888">
    <property type="component" value="Unassembled WGS sequence"/>
</dbReference>
<comment type="caution">
    <text evidence="9">The sequence shown here is derived from an EMBL/GenBank/DDBJ whole genome shotgun (WGS) entry which is preliminary data.</text>
</comment>
<evidence type="ECO:0000259" key="8">
    <source>
        <dbReference type="PROSITE" id="PS50928"/>
    </source>
</evidence>